<keyword evidence="3" id="KW-0808">Transferase</keyword>
<evidence type="ECO:0000259" key="8">
    <source>
        <dbReference type="Pfam" id="PF16822"/>
    </source>
</evidence>
<feature type="signal peptide" evidence="7">
    <location>
        <begin position="1"/>
        <end position="44"/>
    </location>
</feature>
<keyword evidence="5" id="KW-0574">Periplasm</keyword>
<dbReference type="Pfam" id="PF16822">
    <property type="entry name" value="ALGX"/>
    <property type="match status" value="1"/>
</dbReference>
<keyword evidence="6" id="KW-0016">Alginate biosynthesis</keyword>
<name>A0AAX3SUD6_9BURK</name>
<evidence type="ECO:0000256" key="7">
    <source>
        <dbReference type="SAM" id="SignalP"/>
    </source>
</evidence>
<evidence type="ECO:0000256" key="1">
    <source>
        <dbReference type="ARBA" id="ARBA00004418"/>
    </source>
</evidence>
<dbReference type="GO" id="GO:0016740">
    <property type="term" value="F:transferase activity"/>
    <property type="evidence" value="ECO:0007669"/>
    <property type="project" value="UniProtKB-KW"/>
</dbReference>
<protein>
    <submittedName>
        <fullName evidence="9">Twin-arginine translocation pathway signal</fullName>
    </submittedName>
</protein>
<proteinExistence type="predicted"/>
<comment type="pathway">
    <text evidence="2">Glycan biosynthesis; alginate biosynthesis.</text>
</comment>
<reference evidence="9" key="1">
    <citation type="submission" date="2023-03" db="EMBL/GenBank/DDBJ databases">
        <title>Synergistic degradation of erythromycin by symbiotic bacteria Ery-6A and Ery-6B and application in simulated water remediation.</title>
        <authorList>
            <person name="Xu S."/>
        </authorList>
    </citation>
    <scope>NUCLEOTIDE SEQUENCE</scope>
    <source>
        <strain evidence="9">Ery-6A</strain>
    </source>
</reference>
<keyword evidence="4 7" id="KW-0732">Signal</keyword>
<gene>
    <name evidence="9" type="ORF">PYR84_12760</name>
</gene>
<dbReference type="RefSeq" id="WP_277849789.1">
    <property type="nucleotide sequence ID" value="NZ_CP120956.1"/>
</dbReference>
<dbReference type="EMBL" id="CP120956">
    <property type="protein sequence ID" value="WFF83524.1"/>
    <property type="molecule type" value="Genomic_DNA"/>
</dbReference>
<dbReference type="AlphaFoldDB" id="A0AAX3SUD6"/>
<comment type="subcellular location">
    <subcellularLocation>
        <location evidence="1">Periplasm</location>
    </subcellularLocation>
</comment>
<dbReference type="GO" id="GO:0042121">
    <property type="term" value="P:alginic acid biosynthetic process"/>
    <property type="evidence" value="ECO:0007669"/>
    <property type="project" value="UniProtKB-KW"/>
</dbReference>
<evidence type="ECO:0000256" key="6">
    <source>
        <dbReference type="ARBA" id="ARBA00022841"/>
    </source>
</evidence>
<evidence type="ECO:0000256" key="3">
    <source>
        <dbReference type="ARBA" id="ARBA00022679"/>
    </source>
</evidence>
<dbReference type="CDD" id="cd14443">
    <property type="entry name" value="AlgX_N_like_2"/>
    <property type="match status" value="1"/>
</dbReference>
<evidence type="ECO:0000256" key="5">
    <source>
        <dbReference type="ARBA" id="ARBA00022764"/>
    </source>
</evidence>
<sequence>MDSTKQAPRPALHGLRSGMARAARGLAGCALVLGALAAQGTAQAQAQAQAQDSSSIVLRGKDGWLFPGWGSLTQVDRAGITESTRLIAEARNLLAARGVKLQVLLLPDKVRFYADKMPDGKAMSADVQGRYKQVLQALQGAGIPSFDDEAVLRTVRDSGKDVFYRTDQHWTQAAADATAEATARMVQGEVPQLAGSAGSGLALGDTVTERRYGDLAELFLTAEERKQIGREVYTVRRQAPAKGLLDDEPAPVHVTGHSMVQPYFGFPQKLSNLLDRPVSLNWKPGNVGQWTMLLEYLESPAFKAHKPQVLVWQMFEPTYSYGPNAAGQWDNASLMPSATWLERLRAALKG</sequence>
<evidence type="ECO:0000256" key="2">
    <source>
        <dbReference type="ARBA" id="ARBA00005182"/>
    </source>
</evidence>
<evidence type="ECO:0000256" key="4">
    <source>
        <dbReference type="ARBA" id="ARBA00022729"/>
    </source>
</evidence>
<feature type="domain" description="AlgX/AlgJ SGNH hydrolase-like" evidence="8">
    <location>
        <begin position="57"/>
        <end position="316"/>
    </location>
</feature>
<dbReference type="Proteomes" id="UP001219066">
    <property type="component" value="Chromosome"/>
</dbReference>
<dbReference type="GO" id="GO:0042597">
    <property type="term" value="C:periplasmic space"/>
    <property type="evidence" value="ECO:0007669"/>
    <property type="project" value="UniProtKB-SubCell"/>
</dbReference>
<dbReference type="InterPro" id="IPR031811">
    <property type="entry name" value="ALGX/ALGJ_SGNH-like"/>
</dbReference>
<organism evidence="9 10">
    <name type="scientific">Delftia tsuruhatensis</name>
    <dbReference type="NCBI Taxonomy" id="180282"/>
    <lineage>
        <taxon>Bacteria</taxon>
        <taxon>Pseudomonadati</taxon>
        <taxon>Pseudomonadota</taxon>
        <taxon>Betaproteobacteria</taxon>
        <taxon>Burkholderiales</taxon>
        <taxon>Comamonadaceae</taxon>
        <taxon>Delftia</taxon>
    </lineage>
</organism>
<feature type="chain" id="PRO_5043332167" evidence="7">
    <location>
        <begin position="45"/>
        <end position="350"/>
    </location>
</feature>
<accession>A0AAX3SUD6</accession>
<evidence type="ECO:0000313" key="9">
    <source>
        <dbReference type="EMBL" id="WFF83524.1"/>
    </source>
</evidence>
<evidence type="ECO:0000313" key="10">
    <source>
        <dbReference type="Proteomes" id="UP001219066"/>
    </source>
</evidence>